<dbReference type="InterPro" id="IPR021667">
    <property type="entry name" value="HapK"/>
</dbReference>
<dbReference type="AlphaFoldDB" id="A0A845BHB7"/>
<evidence type="ECO:0000313" key="2">
    <source>
        <dbReference type="Proteomes" id="UP000467214"/>
    </source>
</evidence>
<dbReference type="Proteomes" id="UP000467214">
    <property type="component" value="Unassembled WGS sequence"/>
</dbReference>
<dbReference type="Gene3D" id="3.30.70.100">
    <property type="match status" value="1"/>
</dbReference>
<evidence type="ECO:0008006" key="3">
    <source>
        <dbReference type="Google" id="ProtNLM"/>
    </source>
</evidence>
<dbReference type="EMBL" id="WSSB01000003">
    <property type="protein sequence ID" value="MXR36127.1"/>
    <property type="molecule type" value="Genomic_DNA"/>
</dbReference>
<dbReference type="RefSeq" id="WP_160795015.1">
    <property type="nucleotide sequence ID" value="NZ_WSSB01000003.1"/>
</dbReference>
<dbReference type="InterPro" id="IPR011008">
    <property type="entry name" value="Dimeric_a/b-barrel"/>
</dbReference>
<evidence type="ECO:0000313" key="1">
    <source>
        <dbReference type="EMBL" id="MXR36127.1"/>
    </source>
</evidence>
<keyword evidence="2" id="KW-1185">Reference proteome</keyword>
<accession>A0A845BHB7</accession>
<name>A0A845BHB7_9NEIS</name>
<gene>
    <name evidence="1" type="ORF">GQF02_03940</name>
</gene>
<reference evidence="1 2" key="1">
    <citation type="submission" date="2019-12" db="EMBL/GenBank/DDBJ databases">
        <title>Neisseriaceae gen. nov. sp. Genome sequencing and assembly.</title>
        <authorList>
            <person name="Liu Z."/>
            <person name="Li A."/>
        </authorList>
    </citation>
    <scope>NUCLEOTIDE SEQUENCE [LARGE SCALE GENOMIC DNA]</scope>
    <source>
        <strain evidence="1 2">B2N2-7</strain>
    </source>
</reference>
<dbReference type="SUPFAM" id="SSF54909">
    <property type="entry name" value="Dimeric alpha+beta barrel"/>
    <property type="match status" value="1"/>
</dbReference>
<sequence length="109" mass="12384">MSNQARTLIVFFNLKPGTSEAEYLAWARQVDLPTVNKLQSVNSFEVFKGLNILGQQSASPWHYFEVIHITSEAEFLQEIQGKEMQQVISQFQAFTSDAHFICTQDVATL</sequence>
<comment type="caution">
    <text evidence="1">The sequence shown here is derived from an EMBL/GenBank/DDBJ whole genome shotgun (WGS) entry which is preliminary data.</text>
</comment>
<dbReference type="Pfam" id="PF11639">
    <property type="entry name" value="HapK"/>
    <property type="match status" value="1"/>
</dbReference>
<organism evidence="1 2">
    <name type="scientific">Craterilacuibacter sinensis</name>
    <dbReference type="NCBI Taxonomy" id="2686017"/>
    <lineage>
        <taxon>Bacteria</taxon>
        <taxon>Pseudomonadati</taxon>
        <taxon>Pseudomonadota</taxon>
        <taxon>Betaproteobacteria</taxon>
        <taxon>Neisseriales</taxon>
        <taxon>Neisseriaceae</taxon>
        <taxon>Craterilacuibacter</taxon>
    </lineage>
</organism>
<proteinExistence type="predicted"/>
<protein>
    <recommendedName>
        <fullName evidence="3">REDY-like protein HapK</fullName>
    </recommendedName>
</protein>